<dbReference type="EMBL" id="CM001022">
    <property type="protein sequence ID" value="EFQ23412.1"/>
    <property type="molecule type" value="Genomic_DNA"/>
</dbReference>
<feature type="domain" description="LUD" evidence="1">
    <location>
        <begin position="17"/>
        <end position="210"/>
    </location>
</feature>
<dbReference type="PANTHER" id="PTHR36179:SF2">
    <property type="entry name" value="LUD DOMAIN-CONTAINING PROTEIN"/>
    <property type="match status" value="1"/>
</dbReference>
<dbReference type="PaxDb" id="584708-Apau_0985"/>
<accession>E3CWW2</accession>
<dbReference type="Gene3D" id="3.40.50.10420">
    <property type="entry name" value="NagB/RpiA/CoA transferase-like"/>
    <property type="match status" value="1"/>
</dbReference>
<organism evidence="2 3">
    <name type="scientific">Aminomonas paucivorans DSM 12260</name>
    <dbReference type="NCBI Taxonomy" id="584708"/>
    <lineage>
        <taxon>Bacteria</taxon>
        <taxon>Thermotogati</taxon>
        <taxon>Synergistota</taxon>
        <taxon>Synergistia</taxon>
        <taxon>Synergistales</taxon>
        <taxon>Synergistaceae</taxon>
        <taxon>Aminomonas</taxon>
    </lineage>
</organism>
<dbReference type="Pfam" id="PF02589">
    <property type="entry name" value="LUD_dom"/>
    <property type="match status" value="1"/>
</dbReference>
<sequence>MNPFEAPRTASRLTLAETTRKHLQAKGYTAWVAPGHDEARRVVLDLIPPGSTVGIPGTVTIRELDLPRLLEERGCKVTHHWTPNLSPEERRARLQEELSAEVFLTGTNALTRDGMLVNIDGTGNRVAGISFSPGKLVVVASVDKICPNLESALRRARDAASPPNAARLGIDVPCIATGHCVDCNSPHRICRVVSILERAPLGREAHVVLVDSPLGY</sequence>
<dbReference type="AlphaFoldDB" id="E3CWW2"/>
<dbReference type="InterPro" id="IPR003741">
    <property type="entry name" value="LUD_dom"/>
</dbReference>
<evidence type="ECO:0000259" key="1">
    <source>
        <dbReference type="Pfam" id="PF02589"/>
    </source>
</evidence>
<dbReference type="InterPro" id="IPR037171">
    <property type="entry name" value="NagB/RpiA_transferase-like"/>
</dbReference>
<proteinExistence type="predicted"/>
<dbReference type="eggNOG" id="COG1139">
    <property type="taxonomic scope" value="Bacteria"/>
</dbReference>
<dbReference type="SUPFAM" id="SSF100950">
    <property type="entry name" value="NagB/RpiA/CoA transferase-like"/>
    <property type="match status" value="1"/>
</dbReference>
<dbReference type="Proteomes" id="UP000005096">
    <property type="component" value="Chromosome"/>
</dbReference>
<dbReference type="HOGENOM" id="CLU_107893_1_0_0"/>
<keyword evidence="3" id="KW-1185">Reference proteome</keyword>
<dbReference type="OrthoDB" id="9809147at2"/>
<name>E3CWW2_9BACT</name>
<gene>
    <name evidence="2" type="ORF">Apau_0985</name>
</gene>
<reference evidence="2 3" key="1">
    <citation type="journal article" date="2010" name="Stand. Genomic Sci.">
        <title>Non-contiguous finished genome sequence of Aminomonas paucivorans type strain (GLU-3).</title>
        <authorList>
            <person name="Pitluck S."/>
            <person name="Yasawong M."/>
            <person name="Held B."/>
            <person name="Lapidus A."/>
            <person name="Nolan M."/>
            <person name="Copeland A."/>
            <person name="Lucas S."/>
            <person name="Del Rio T.G."/>
            <person name="Tice H."/>
            <person name="Cheng J.F."/>
            <person name="Chertkov O."/>
            <person name="Goodwin L."/>
            <person name="Tapia R."/>
            <person name="Han C."/>
            <person name="Liolios K."/>
            <person name="Ivanova N."/>
            <person name="Mavromatis K."/>
            <person name="Ovchinnikova G."/>
            <person name="Pati A."/>
            <person name="Chen A."/>
            <person name="Palaniappan K."/>
            <person name="Land M."/>
            <person name="Hauser L."/>
            <person name="Chang Y.J."/>
            <person name="Jeffries C.D."/>
            <person name="Pukall R."/>
            <person name="Spring S."/>
            <person name="Rohde M."/>
            <person name="Sikorski J."/>
            <person name="Goker M."/>
            <person name="Woyke T."/>
            <person name="Bristow J."/>
            <person name="Eisen J.A."/>
            <person name="Markowitz V."/>
            <person name="Hugenholtz P."/>
            <person name="Kyrpides N.C."/>
            <person name="Klenk H.P."/>
        </authorList>
    </citation>
    <scope>NUCLEOTIDE SEQUENCE [LARGE SCALE GENOMIC DNA]</scope>
    <source>
        <strain evidence="2 3">DSM 12260</strain>
    </source>
</reference>
<evidence type="ECO:0000313" key="3">
    <source>
        <dbReference type="Proteomes" id="UP000005096"/>
    </source>
</evidence>
<dbReference type="PANTHER" id="PTHR36179">
    <property type="entry name" value="LUD_DOM DOMAIN-CONTAINING PROTEIN"/>
    <property type="match status" value="1"/>
</dbReference>
<dbReference type="STRING" id="584708.Apau_0985"/>
<dbReference type="RefSeq" id="WP_006300593.1">
    <property type="nucleotide sequence ID" value="NZ_CM001022.1"/>
</dbReference>
<evidence type="ECO:0000313" key="2">
    <source>
        <dbReference type="EMBL" id="EFQ23412.1"/>
    </source>
</evidence>
<dbReference type="InterPro" id="IPR024185">
    <property type="entry name" value="FTHF_cligase-like_sf"/>
</dbReference>
<protein>
    <recommendedName>
        <fullName evidence="1">LUD domain-containing protein</fullName>
    </recommendedName>
</protein>